<proteinExistence type="predicted"/>
<dbReference type="InterPro" id="IPR000195">
    <property type="entry name" value="Rab-GAP-TBC_dom"/>
</dbReference>
<sequence length="1154" mass="127542">MGSPFWTPLATWSPLLTPNTNSSNDNLGGQQPQHQQQQMCLCREWRQPIWFSEPEPEPEPERSMYSKPIWKRLIRYTYECGACSAVRHAIAEARARSSPVRDSTAASRQCNARGVRESCIKLRSALAMLYHDDAADVLLELHAQRRRDADGHAAAEQTGESKRRALQQLVGGALPVDEALERLFPARWPVKARICLVELPSTSSHSALAAADHAINPAAPPPPPRIDSRSKNSSAAPVADAPYEVFFRIEPYTGELLAGVTAVLESVSGGWEHDDVELSPRGDAESARSTSLKGGPSRSKDAELQPLLDSHPESQRRKESSSNAFKASGAKASKSKSSRRKSSSRGVLGSSLLAADAETDIASRRRTALATCAQLLVEHILTKKLGVLGAPIALSHFLTVRALQADPRNPQISPVSGWFRITLRGARVLIELKLRSDLAAEQFLVGLSGYAGVSPFREDRHLYLVQQAQATHRASSSFLQFWDPYDADAVDAALYGVTGEKFIPQRMRKVLNQKGYSDSAERRSVASGTDRTGSLSATQRTYERGAEGTANTGTVRSLEELDKQDSLRREVEQELRKQIEDDQWRIHLLQPFSRITIAARGVQNELGRIFTNAQPSYGPGDQVSGRPSASPEGPGQSLSRRSKHQMRGVRNYRPPQSSAVPSADSHDDGDESVAERSMSMLVEPLPLGRHGFEAQRVQVTLDAILYNMSASAAGPSAMQVVDPLTLRQAIFEGGLARDARRECIPFILGVFAWDSDATTRQHVIDELVQEYAEWTRVWMRALLTLAEQQKSDSATGASNGLDLALGGVDLEAFEAQEQLEGSLPSCDLQRQGRTSSDEWLPLASAQGAVSGGHGQERDHKQEPNDLATETASRCDAAPLPEQSNFAAHIAYVTEIRAQILKDVVRTDRSVGAFEQGDESSNANLSVMQRVLSAYAMKDKSIGYCQGMSDFLSPLVHALYVVTEQPGQQTNGAMRWVSPREATESEALVFGCFCRLMKRVGSNFSPDQVSIRKQLSHIRRIVSVVDSQLAQYFERTDPDYYSLYRWVLVQYKREFPFDEICNVWELLWLDHVAAGELHLYMAAALLVYQRDRILRLPEGEFDQIVRFVNSMLTRVDGASAVHLGARLYMRVGRVVGNTSRPRSAIADDFLLSMFW</sequence>
<dbReference type="Proteomes" id="UP000324585">
    <property type="component" value="Unassembled WGS sequence"/>
</dbReference>
<evidence type="ECO:0000313" key="5">
    <source>
        <dbReference type="Proteomes" id="UP000324585"/>
    </source>
</evidence>
<dbReference type="EMBL" id="VRMN01000002">
    <property type="protein sequence ID" value="KAA8496311.1"/>
    <property type="molecule type" value="Genomic_DNA"/>
</dbReference>
<feature type="region of interest" description="Disordered" evidence="2">
    <location>
        <begin position="519"/>
        <end position="567"/>
    </location>
</feature>
<evidence type="ECO:0000259" key="3">
    <source>
        <dbReference type="PROSITE" id="PS50086"/>
    </source>
</evidence>
<feature type="compositionally biased region" description="Low complexity" evidence="2">
    <location>
        <begin position="321"/>
        <end position="332"/>
    </location>
</feature>
<feature type="compositionally biased region" description="Polar residues" evidence="2">
    <location>
        <begin position="526"/>
        <end position="540"/>
    </location>
</feature>
<dbReference type="SUPFAM" id="SSF47923">
    <property type="entry name" value="Ypt/Rab-GAP domain of gyp1p"/>
    <property type="match status" value="2"/>
</dbReference>
<feature type="compositionally biased region" description="Basic residues" evidence="2">
    <location>
        <begin position="333"/>
        <end position="343"/>
    </location>
</feature>
<name>A0A5J4YXK6_PORPP</name>
<keyword evidence="1" id="KW-0343">GTPase activation</keyword>
<dbReference type="Pfam" id="PF00566">
    <property type="entry name" value="RabGAP-TBC"/>
    <property type="match status" value="1"/>
</dbReference>
<evidence type="ECO:0000256" key="2">
    <source>
        <dbReference type="SAM" id="MobiDB-lite"/>
    </source>
</evidence>
<feature type="compositionally biased region" description="Basic and acidic residues" evidence="2">
    <location>
        <begin position="272"/>
        <end position="286"/>
    </location>
</feature>
<feature type="region of interest" description="Disordered" evidence="2">
    <location>
        <begin position="272"/>
        <end position="344"/>
    </location>
</feature>
<feature type="domain" description="Rab-GAP TBC" evidence="3">
    <location>
        <begin position="734"/>
        <end position="1070"/>
    </location>
</feature>
<organism evidence="4 5">
    <name type="scientific">Porphyridium purpureum</name>
    <name type="common">Red alga</name>
    <name type="synonym">Porphyridium cruentum</name>
    <dbReference type="NCBI Taxonomy" id="35688"/>
    <lineage>
        <taxon>Eukaryota</taxon>
        <taxon>Rhodophyta</taxon>
        <taxon>Bangiophyceae</taxon>
        <taxon>Porphyridiales</taxon>
        <taxon>Porphyridiaceae</taxon>
        <taxon>Porphyridium</taxon>
    </lineage>
</organism>
<dbReference type="InterPro" id="IPR035969">
    <property type="entry name" value="Rab-GAP_TBC_sf"/>
</dbReference>
<feature type="region of interest" description="Disordered" evidence="2">
    <location>
        <begin position="611"/>
        <end position="674"/>
    </location>
</feature>
<dbReference type="PANTHER" id="PTHR22957:SF502">
    <property type="entry name" value="SMALL G PROTEIN SIGNALING MODULATOR 2-RELATED"/>
    <property type="match status" value="1"/>
</dbReference>
<feature type="compositionally biased region" description="Basic and acidic residues" evidence="2">
    <location>
        <begin position="310"/>
        <end position="320"/>
    </location>
</feature>
<dbReference type="PROSITE" id="PS50086">
    <property type="entry name" value="TBC_RABGAP"/>
    <property type="match status" value="1"/>
</dbReference>
<dbReference type="GO" id="GO:0005096">
    <property type="term" value="F:GTPase activator activity"/>
    <property type="evidence" value="ECO:0007669"/>
    <property type="project" value="UniProtKB-KW"/>
</dbReference>
<feature type="region of interest" description="Disordered" evidence="2">
    <location>
        <begin position="847"/>
        <end position="870"/>
    </location>
</feature>
<gene>
    <name evidence="4" type="ORF">FVE85_0040</name>
</gene>
<evidence type="ECO:0000256" key="1">
    <source>
        <dbReference type="ARBA" id="ARBA00022468"/>
    </source>
</evidence>
<dbReference type="Gene3D" id="1.10.472.80">
    <property type="entry name" value="Ypt/Rab-GAP domain of gyp1p, domain 3"/>
    <property type="match status" value="1"/>
</dbReference>
<dbReference type="PANTHER" id="PTHR22957">
    <property type="entry name" value="TBC1 DOMAIN FAMILY MEMBER GTPASE-ACTIVATING PROTEIN"/>
    <property type="match status" value="1"/>
</dbReference>
<evidence type="ECO:0000313" key="4">
    <source>
        <dbReference type="EMBL" id="KAA8496311.1"/>
    </source>
</evidence>
<feature type="compositionally biased region" description="Basic and acidic residues" evidence="2">
    <location>
        <begin position="557"/>
        <end position="567"/>
    </location>
</feature>
<feature type="region of interest" description="Disordered" evidence="2">
    <location>
        <begin position="214"/>
        <end position="237"/>
    </location>
</feature>
<dbReference type="AlphaFoldDB" id="A0A5J4YXK6"/>
<accession>A0A5J4YXK6</accession>
<keyword evidence="5" id="KW-1185">Reference proteome</keyword>
<reference evidence="5" key="1">
    <citation type="journal article" date="2019" name="Nat. Commun.">
        <title>Expansion of phycobilisome linker gene families in mesophilic red algae.</title>
        <authorList>
            <person name="Lee J."/>
            <person name="Kim D."/>
            <person name="Bhattacharya D."/>
            <person name="Yoon H.S."/>
        </authorList>
    </citation>
    <scope>NUCLEOTIDE SEQUENCE [LARGE SCALE GENOMIC DNA]</scope>
    <source>
        <strain evidence="5">CCMP 1328</strain>
    </source>
</reference>
<feature type="compositionally biased region" description="Basic and acidic residues" evidence="2">
    <location>
        <begin position="854"/>
        <end position="863"/>
    </location>
</feature>
<dbReference type="SMART" id="SM00164">
    <property type="entry name" value="TBC"/>
    <property type="match status" value="1"/>
</dbReference>
<comment type="caution">
    <text evidence="4">The sequence shown here is derived from an EMBL/GenBank/DDBJ whole genome shotgun (WGS) entry which is preliminary data.</text>
</comment>
<protein>
    <submittedName>
        <fullName evidence="4">Small G protein signaling modulator 1</fullName>
    </submittedName>
</protein>
<dbReference type="OrthoDB" id="5926at2759"/>
<dbReference type="Gene3D" id="1.10.8.270">
    <property type="entry name" value="putative rabgap domain of human tbc1 domain family member 14 like domains"/>
    <property type="match status" value="1"/>
</dbReference>